<evidence type="ECO:0000256" key="1">
    <source>
        <dbReference type="ARBA" id="ARBA00026139"/>
    </source>
</evidence>
<gene>
    <name evidence="5" type="ORF">CDEB00056_LOCUS14936</name>
</gene>
<proteinExistence type="predicted"/>
<comment type="catalytic activity">
    <reaction evidence="4">
        <text>DNA(n) + a 2'-deoxyribonucleoside 5'-triphosphate = DNA(n+1) + diphosphate</text>
        <dbReference type="Rhea" id="RHEA:22508"/>
        <dbReference type="Rhea" id="RHEA-COMP:17339"/>
        <dbReference type="Rhea" id="RHEA-COMP:17340"/>
        <dbReference type="ChEBI" id="CHEBI:33019"/>
        <dbReference type="ChEBI" id="CHEBI:61560"/>
        <dbReference type="ChEBI" id="CHEBI:173112"/>
        <dbReference type="EC" id="2.7.7.7"/>
    </reaction>
    <physiologicalReaction direction="left-to-right" evidence="4">
        <dbReference type="Rhea" id="RHEA:22509"/>
    </physiologicalReaction>
</comment>
<dbReference type="InterPro" id="IPR044917">
    <property type="entry name" value="PRIMPOL"/>
</dbReference>
<evidence type="ECO:0000313" key="5">
    <source>
        <dbReference type="EMBL" id="CAE0470083.1"/>
    </source>
</evidence>
<dbReference type="GO" id="GO:0005759">
    <property type="term" value="C:mitochondrial matrix"/>
    <property type="evidence" value="ECO:0007669"/>
    <property type="project" value="TreeGrafter"/>
</dbReference>
<dbReference type="GO" id="GO:0042276">
    <property type="term" value="P:error-prone translesion synthesis"/>
    <property type="evidence" value="ECO:0007669"/>
    <property type="project" value="InterPro"/>
</dbReference>
<dbReference type="PANTHER" id="PTHR31399:SF0">
    <property type="entry name" value="DNA-DIRECTED PRIMASE_POLYMERASE PROTEIN"/>
    <property type="match status" value="1"/>
</dbReference>
<dbReference type="GO" id="GO:0005634">
    <property type="term" value="C:nucleus"/>
    <property type="evidence" value="ECO:0007669"/>
    <property type="project" value="TreeGrafter"/>
</dbReference>
<evidence type="ECO:0000256" key="4">
    <source>
        <dbReference type="ARBA" id="ARBA00047303"/>
    </source>
</evidence>
<reference evidence="5" key="1">
    <citation type="submission" date="2021-01" db="EMBL/GenBank/DDBJ databases">
        <authorList>
            <person name="Corre E."/>
            <person name="Pelletier E."/>
            <person name="Niang G."/>
            <person name="Scheremetjew M."/>
            <person name="Finn R."/>
            <person name="Kale V."/>
            <person name="Holt S."/>
            <person name="Cochrane G."/>
            <person name="Meng A."/>
            <person name="Brown T."/>
            <person name="Cohen L."/>
        </authorList>
    </citation>
    <scope>NUCLEOTIDE SEQUENCE</scope>
    <source>
        <strain evidence="5">MM31A-1</strain>
    </source>
</reference>
<accession>A0A7S3VBH5</accession>
<dbReference type="GO" id="GO:0003887">
    <property type="term" value="F:DNA-directed DNA polymerase activity"/>
    <property type="evidence" value="ECO:0007669"/>
    <property type="project" value="UniProtKB-EC"/>
</dbReference>
<dbReference type="EC" id="2.7.7.102" evidence="3"/>
<dbReference type="EMBL" id="HBIO01019404">
    <property type="protein sequence ID" value="CAE0470083.1"/>
    <property type="molecule type" value="Transcribed_RNA"/>
</dbReference>
<dbReference type="GO" id="GO:0003682">
    <property type="term" value="F:chromatin binding"/>
    <property type="evidence" value="ECO:0007669"/>
    <property type="project" value="TreeGrafter"/>
</dbReference>
<evidence type="ECO:0000256" key="3">
    <source>
        <dbReference type="ARBA" id="ARBA00044768"/>
    </source>
</evidence>
<evidence type="ECO:0000256" key="2">
    <source>
        <dbReference type="ARBA" id="ARBA00044677"/>
    </source>
</evidence>
<dbReference type="GO" id="GO:0031297">
    <property type="term" value="P:replication fork processing"/>
    <property type="evidence" value="ECO:0007669"/>
    <property type="project" value="TreeGrafter"/>
</dbReference>
<dbReference type="Pfam" id="PF03121">
    <property type="entry name" value="Herpes_UL52"/>
    <property type="match status" value="1"/>
</dbReference>
<protein>
    <recommendedName>
        <fullName evidence="1">DNA-directed primase/polymerase protein</fullName>
        <ecNumber evidence="3">2.7.7.102</ecNumber>
    </recommendedName>
</protein>
<comment type="catalytic activity">
    <reaction evidence="2">
        <text>ssDNA + n NTP = ssDNA/pppN(pN)n-1 hybrid + (n-1) diphosphate.</text>
        <dbReference type="EC" id="2.7.7.102"/>
    </reaction>
</comment>
<sequence length="238" mass="26930">MKSISISTRGSFTSMNHRGSSPFPALDNFVSAKLANFNGIDGSIRSWSMEDVYTSPTSNAGSATKITYQIKDNRWCEHIGRSHKSNGIMWNVSLYDMTYWQTCWDTDCRRRCSVVHDNLPDHVVNEIRDVIFEIEIKEDASFERALAALDIDNVKGDECVRSKEDIEKAIDVDESFEKGLLNLSILNPDGNENEMNEARLRIVDGANTDQSWKVDISSDAFEGDESFERALMNLNLNI</sequence>
<dbReference type="AlphaFoldDB" id="A0A7S3VBH5"/>
<dbReference type="PANTHER" id="PTHR31399">
    <property type="entry name" value="DNA-DIRECTED PRIMASE / POLYMERASE PROTEIN"/>
    <property type="match status" value="1"/>
</dbReference>
<organism evidence="5">
    <name type="scientific">Chaetoceros debilis</name>
    <dbReference type="NCBI Taxonomy" id="122233"/>
    <lineage>
        <taxon>Eukaryota</taxon>
        <taxon>Sar</taxon>
        <taxon>Stramenopiles</taxon>
        <taxon>Ochrophyta</taxon>
        <taxon>Bacillariophyta</taxon>
        <taxon>Coscinodiscophyceae</taxon>
        <taxon>Chaetocerotophycidae</taxon>
        <taxon>Chaetocerotales</taxon>
        <taxon>Chaetocerotaceae</taxon>
        <taxon>Chaetoceros</taxon>
    </lineage>
</organism>
<name>A0A7S3VBH5_9STRA</name>
<dbReference type="GO" id="GO:0009411">
    <property type="term" value="P:response to UV"/>
    <property type="evidence" value="ECO:0007669"/>
    <property type="project" value="TreeGrafter"/>
</dbReference>
<dbReference type="GO" id="GO:0006264">
    <property type="term" value="P:mitochondrial DNA replication"/>
    <property type="evidence" value="ECO:0007669"/>
    <property type="project" value="TreeGrafter"/>
</dbReference>